<dbReference type="Proteomes" id="UP000275356">
    <property type="component" value="Unassembled WGS sequence"/>
</dbReference>
<sequence>MGYPKDNLAPDETVILHRHPHWKALVLPVLGLLLATGAVGAAWWWSRSLEVSDTTETVIGIVAGVLWAVLVIWWFVAPLVRWATTHFVITDRRVIFRTGVFTRSGIDIPMARINSIQFRHDLVDRILRTGTLIIESASDDPLEFNDIPQVERVHALLYHEVHDYLTEDDDETAQP</sequence>
<dbReference type="AlphaFoldDB" id="A0A3N2D193"/>
<evidence type="ECO:0000313" key="4">
    <source>
        <dbReference type="Proteomes" id="UP000275356"/>
    </source>
</evidence>
<dbReference type="InterPro" id="IPR005182">
    <property type="entry name" value="YdbS-like_PH"/>
</dbReference>
<reference evidence="3 4" key="1">
    <citation type="submission" date="2018-11" db="EMBL/GenBank/DDBJ databases">
        <title>Sequencing the genomes of 1000 actinobacteria strains.</title>
        <authorList>
            <person name="Klenk H.-P."/>
        </authorList>
    </citation>
    <scope>NUCLEOTIDE SEQUENCE [LARGE SCALE GENOMIC DNA]</scope>
    <source>
        <strain evidence="3 4">DSM 13521</strain>
    </source>
</reference>
<keyword evidence="1" id="KW-1133">Transmembrane helix</keyword>
<accession>A0A3N2D193</accession>
<dbReference type="EMBL" id="RKHQ01000002">
    <property type="protein sequence ID" value="ROR93521.1"/>
    <property type="molecule type" value="Genomic_DNA"/>
</dbReference>
<evidence type="ECO:0000259" key="2">
    <source>
        <dbReference type="Pfam" id="PF03703"/>
    </source>
</evidence>
<protein>
    <submittedName>
        <fullName evidence="3">PH (Pleckstrin Homology) domain-containing protein</fullName>
    </submittedName>
</protein>
<feature type="transmembrane region" description="Helical" evidence="1">
    <location>
        <begin position="57"/>
        <end position="76"/>
    </location>
</feature>
<dbReference type="RefSeq" id="WP_123740470.1">
    <property type="nucleotide sequence ID" value="NZ_CALFQU010000035.1"/>
</dbReference>
<dbReference type="OrthoDB" id="4350422at2"/>
<feature type="transmembrane region" description="Helical" evidence="1">
    <location>
        <begin position="25"/>
        <end position="45"/>
    </location>
</feature>
<keyword evidence="1" id="KW-0472">Membrane</keyword>
<evidence type="ECO:0000256" key="1">
    <source>
        <dbReference type="SAM" id="Phobius"/>
    </source>
</evidence>
<feature type="domain" description="YdbS-like PH" evidence="2">
    <location>
        <begin position="82"/>
        <end position="155"/>
    </location>
</feature>
<keyword evidence="4" id="KW-1185">Reference proteome</keyword>
<keyword evidence="1" id="KW-0812">Transmembrane</keyword>
<proteinExistence type="predicted"/>
<comment type="caution">
    <text evidence="3">The sequence shown here is derived from an EMBL/GenBank/DDBJ whole genome shotgun (WGS) entry which is preliminary data.</text>
</comment>
<evidence type="ECO:0000313" key="3">
    <source>
        <dbReference type="EMBL" id="ROR93521.1"/>
    </source>
</evidence>
<dbReference type="PANTHER" id="PTHR37938:SF1">
    <property type="entry name" value="BLL0215 PROTEIN"/>
    <property type="match status" value="1"/>
</dbReference>
<organism evidence="3 4">
    <name type="scientific">Salana multivorans</name>
    <dbReference type="NCBI Taxonomy" id="120377"/>
    <lineage>
        <taxon>Bacteria</taxon>
        <taxon>Bacillati</taxon>
        <taxon>Actinomycetota</taxon>
        <taxon>Actinomycetes</taxon>
        <taxon>Micrococcales</taxon>
        <taxon>Beutenbergiaceae</taxon>
        <taxon>Salana</taxon>
    </lineage>
</organism>
<dbReference type="PANTHER" id="PTHR37938">
    <property type="entry name" value="BLL0215 PROTEIN"/>
    <property type="match status" value="1"/>
</dbReference>
<dbReference type="Pfam" id="PF03703">
    <property type="entry name" value="bPH_2"/>
    <property type="match status" value="1"/>
</dbReference>
<gene>
    <name evidence="3" type="ORF">EDD28_2937</name>
</gene>
<name>A0A3N2D193_9MICO</name>